<dbReference type="GO" id="GO:0032259">
    <property type="term" value="P:methylation"/>
    <property type="evidence" value="ECO:0007669"/>
    <property type="project" value="UniProtKB-KW"/>
</dbReference>
<dbReference type="STRING" id="56484.A0A1Y2FP08"/>
<dbReference type="PANTHER" id="PTHR46015:SF1">
    <property type="entry name" value="HOMOCYSTEINE S-METHYLTRANSFERASE-LIKE ISOFORM 1"/>
    <property type="match status" value="1"/>
</dbReference>
<dbReference type="RefSeq" id="XP_040727222.1">
    <property type="nucleotide sequence ID" value="XM_040868826.1"/>
</dbReference>
<accession>A0A1Y2FP08</accession>
<evidence type="ECO:0000256" key="5">
    <source>
        <dbReference type="PROSITE-ProRule" id="PRU00333"/>
    </source>
</evidence>
<dbReference type="EMBL" id="MCFI01000004">
    <property type="protein sequence ID" value="ORY85740.1"/>
    <property type="molecule type" value="Genomic_DNA"/>
</dbReference>
<keyword evidence="2 7" id="KW-0808">Transferase</keyword>
<evidence type="ECO:0000259" key="6">
    <source>
        <dbReference type="PROSITE" id="PS50970"/>
    </source>
</evidence>
<dbReference type="GO" id="GO:0009086">
    <property type="term" value="P:methionine biosynthetic process"/>
    <property type="evidence" value="ECO:0007669"/>
    <property type="project" value="TreeGrafter"/>
</dbReference>
<dbReference type="InterPro" id="IPR036589">
    <property type="entry name" value="HCY_dom_sf"/>
</dbReference>
<keyword evidence="4" id="KW-0862">Zinc</keyword>
<gene>
    <name evidence="7" type="ORF">BCR37DRAFT_377443</name>
</gene>
<dbReference type="Gene3D" id="3.20.20.330">
    <property type="entry name" value="Homocysteine-binding-like domain"/>
    <property type="match status" value="1"/>
</dbReference>
<proteinExistence type="predicted"/>
<sequence length="293" mass="32441">MVLILDGGSTYVLQSIPQDAHAALFSSPLWTSQALYDFPDAVQTLHRSYLEAGAELISCMTYQQSPDTMKHLTGPGSDADVWNAGMLASSQACQKHGSGSSVLTLGTYAAMLGNGAEYFHVFNDGDMESLREFHRVRLQHFIQSPAWSDVQYIAFETLPDVKEAFLILDVLQALQHSLAEKRVWISFSCSGEGATDRLVEGITSLLRDDRTQKLLWGIGLNCFKEDVADGVVCGVENLIRGTSLYLVLYPDNGEVWDPVKRIFTGTPKTPDTWAEPFKQWSSLNHGRLVFGGW</sequence>
<comment type="caution">
    <text evidence="7">The sequence shown here is derived from an EMBL/GenBank/DDBJ whole genome shotgun (WGS) entry which is preliminary data.</text>
</comment>
<dbReference type="GO" id="GO:0008898">
    <property type="term" value="F:S-adenosylmethionine-homocysteine S-methyltransferase activity"/>
    <property type="evidence" value="ECO:0007669"/>
    <property type="project" value="TreeGrafter"/>
</dbReference>
<dbReference type="PROSITE" id="PS50970">
    <property type="entry name" value="HCY"/>
    <property type="match status" value="1"/>
</dbReference>
<dbReference type="Proteomes" id="UP000193685">
    <property type="component" value="Unassembled WGS sequence"/>
</dbReference>
<dbReference type="Pfam" id="PF02574">
    <property type="entry name" value="S-methyl_trans"/>
    <property type="match status" value="1"/>
</dbReference>
<keyword evidence="3" id="KW-0479">Metal-binding</keyword>
<keyword evidence="1 7" id="KW-0489">Methyltransferase</keyword>
<evidence type="ECO:0000256" key="4">
    <source>
        <dbReference type="ARBA" id="ARBA00022833"/>
    </source>
</evidence>
<evidence type="ECO:0000256" key="2">
    <source>
        <dbReference type="ARBA" id="ARBA00022679"/>
    </source>
</evidence>
<dbReference type="InterPro" id="IPR003726">
    <property type="entry name" value="HCY_dom"/>
</dbReference>
<keyword evidence="8" id="KW-1185">Reference proteome</keyword>
<dbReference type="GeneID" id="63785425"/>
<name>A0A1Y2FP08_PROLT</name>
<dbReference type="PANTHER" id="PTHR46015">
    <property type="entry name" value="ZGC:172121"/>
    <property type="match status" value="1"/>
</dbReference>
<evidence type="ECO:0000313" key="8">
    <source>
        <dbReference type="Proteomes" id="UP000193685"/>
    </source>
</evidence>
<dbReference type="InterPro" id="IPR051486">
    <property type="entry name" value="Hcy_S-methyltransferase"/>
</dbReference>
<dbReference type="SUPFAM" id="SSF82282">
    <property type="entry name" value="Homocysteine S-methyltransferase"/>
    <property type="match status" value="1"/>
</dbReference>
<reference evidence="7 8" key="1">
    <citation type="submission" date="2016-07" db="EMBL/GenBank/DDBJ databases">
        <title>Pervasive Adenine N6-methylation of Active Genes in Fungi.</title>
        <authorList>
            <consortium name="DOE Joint Genome Institute"/>
            <person name="Mondo S.J."/>
            <person name="Dannebaum R.O."/>
            <person name="Kuo R.C."/>
            <person name="Labutti K."/>
            <person name="Haridas S."/>
            <person name="Kuo A."/>
            <person name="Salamov A."/>
            <person name="Ahrendt S.R."/>
            <person name="Lipzen A."/>
            <person name="Sullivan W."/>
            <person name="Andreopoulos W.B."/>
            <person name="Clum A."/>
            <person name="Lindquist E."/>
            <person name="Daum C."/>
            <person name="Ramamoorthy G.K."/>
            <person name="Gryganskyi A."/>
            <person name="Culley D."/>
            <person name="Magnuson J.K."/>
            <person name="James T.Y."/>
            <person name="O'Malley M.A."/>
            <person name="Stajich J.E."/>
            <person name="Spatafora J.W."/>
            <person name="Visel A."/>
            <person name="Grigoriev I.V."/>
        </authorList>
    </citation>
    <scope>NUCLEOTIDE SEQUENCE [LARGE SCALE GENOMIC DNA]</scope>
    <source>
        <strain evidence="7 8">12-1054</strain>
    </source>
</reference>
<comment type="caution">
    <text evidence="5">Lacks conserved residue(s) required for the propagation of feature annotation.</text>
</comment>
<protein>
    <submittedName>
        <fullName evidence="7">Homocysteine S-methyltransferase</fullName>
    </submittedName>
</protein>
<dbReference type="OMA" id="TECYEAQ"/>
<organism evidence="7 8">
    <name type="scientific">Protomyces lactucae-debilis</name>
    <dbReference type="NCBI Taxonomy" id="2754530"/>
    <lineage>
        <taxon>Eukaryota</taxon>
        <taxon>Fungi</taxon>
        <taxon>Dikarya</taxon>
        <taxon>Ascomycota</taxon>
        <taxon>Taphrinomycotina</taxon>
        <taxon>Taphrinomycetes</taxon>
        <taxon>Taphrinales</taxon>
        <taxon>Protomycetaceae</taxon>
        <taxon>Protomyces</taxon>
    </lineage>
</organism>
<dbReference type="OrthoDB" id="261426at2759"/>
<dbReference type="GO" id="GO:0033528">
    <property type="term" value="P:S-methylmethionine cycle"/>
    <property type="evidence" value="ECO:0007669"/>
    <property type="project" value="TreeGrafter"/>
</dbReference>
<dbReference type="GO" id="GO:0046872">
    <property type="term" value="F:metal ion binding"/>
    <property type="evidence" value="ECO:0007669"/>
    <property type="project" value="UniProtKB-KW"/>
</dbReference>
<evidence type="ECO:0000313" key="7">
    <source>
        <dbReference type="EMBL" id="ORY85740.1"/>
    </source>
</evidence>
<evidence type="ECO:0000256" key="1">
    <source>
        <dbReference type="ARBA" id="ARBA00022603"/>
    </source>
</evidence>
<evidence type="ECO:0000256" key="3">
    <source>
        <dbReference type="ARBA" id="ARBA00022723"/>
    </source>
</evidence>
<feature type="domain" description="Hcy-binding" evidence="6">
    <location>
        <begin position="1"/>
        <end position="293"/>
    </location>
</feature>
<dbReference type="AlphaFoldDB" id="A0A1Y2FP08"/>